<gene>
    <name evidence="12" type="ORF">DFQ12_0630</name>
</gene>
<comment type="catalytic activity">
    <reaction evidence="1">
        <text>ATP + protein L-histidine = ADP + protein N-phospho-L-histidine.</text>
        <dbReference type="EC" id="2.7.13.3"/>
    </reaction>
</comment>
<reference evidence="12 13" key="1">
    <citation type="submission" date="2018-09" db="EMBL/GenBank/DDBJ databases">
        <title>Genomic Encyclopedia of Type Strains, Phase III (KMG-III): the genomes of soil and plant-associated and newly described type strains.</title>
        <authorList>
            <person name="Whitman W."/>
        </authorList>
    </citation>
    <scope>NUCLEOTIDE SEQUENCE [LARGE SCALE GENOMIC DNA]</scope>
    <source>
        <strain evidence="12 13">CECT 7938</strain>
    </source>
</reference>
<dbReference type="PANTHER" id="PTHR24421">
    <property type="entry name" value="NITRATE/NITRITE SENSOR PROTEIN NARX-RELATED"/>
    <property type="match status" value="1"/>
</dbReference>
<dbReference type="InterPro" id="IPR005467">
    <property type="entry name" value="His_kinase_dom"/>
</dbReference>
<dbReference type="InterPro" id="IPR019734">
    <property type="entry name" value="TPR_rpt"/>
</dbReference>
<evidence type="ECO:0000256" key="7">
    <source>
        <dbReference type="ARBA" id="ARBA00022840"/>
    </source>
</evidence>
<feature type="repeat" description="TPR" evidence="9">
    <location>
        <begin position="170"/>
        <end position="203"/>
    </location>
</feature>
<accession>A0A420BGD8</accession>
<dbReference type="AlphaFoldDB" id="A0A420BGD8"/>
<evidence type="ECO:0000256" key="6">
    <source>
        <dbReference type="ARBA" id="ARBA00022777"/>
    </source>
</evidence>
<name>A0A420BGD8_SPHD1</name>
<dbReference type="SUPFAM" id="SSF55874">
    <property type="entry name" value="ATPase domain of HSP90 chaperone/DNA topoisomerase II/histidine kinase"/>
    <property type="match status" value="1"/>
</dbReference>
<dbReference type="GO" id="GO:0016020">
    <property type="term" value="C:membrane"/>
    <property type="evidence" value="ECO:0007669"/>
    <property type="project" value="InterPro"/>
</dbReference>
<evidence type="ECO:0000256" key="2">
    <source>
        <dbReference type="ARBA" id="ARBA00012438"/>
    </source>
</evidence>
<dbReference type="PROSITE" id="PS50005">
    <property type="entry name" value="TPR"/>
    <property type="match status" value="1"/>
</dbReference>
<dbReference type="GO" id="GO:0005524">
    <property type="term" value="F:ATP binding"/>
    <property type="evidence" value="ECO:0007669"/>
    <property type="project" value="UniProtKB-KW"/>
</dbReference>
<evidence type="ECO:0000256" key="9">
    <source>
        <dbReference type="PROSITE-ProRule" id="PRU00339"/>
    </source>
</evidence>
<keyword evidence="8" id="KW-0902">Two-component regulatory system</keyword>
<dbReference type="EMBL" id="RAPY01000001">
    <property type="protein sequence ID" value="RKE55791.1"/>
    <property type="molecule type" value="Genomic_DNA"/>
</dbReference>
<evidence type="ECO:0000313" key="13">
    <source>
        <dbReference type="Proteomes" id="UP000286246"/>
    </source>
</evidence>
<proteinExistence type="predicted"/>
<evidence type="ECO:0000256" key="4">
    <source>
        <dbReference type="ARBA" id="ARBA00022679"/>
    </source>
</evidence>
<dbReference type="InterPro" id="IPR011712">
    <property type="entry name" value="Sig_transdc_His_kin_sub3_dim/P"/>
</dbReference>
<dbReference type="OrthoDB" id="9778366at2"/>
<dbReference type="InterPro" id="IPR011990">
    <property type="entry name" value="TPR-like_helical_dom_sf"/>
</dbReference>
<dbReference type="Gene3D" id="3.30.565.10">
    <property type="entry name" value="Histidine kinase-like ATPase, C-terminal domain"/>
    <property type="match status" value="1"/>
</dbReference>
<dbReference type="Gene3D" id="1.25.40.10">
    <property type="entry name" value="Tetratricopeptide repeat domain"/>
    <property type="match status" value="1"/>
</dbReference>
<dbReference type="InterPro" id="IPR050482">
    <property type="entry name" value="Sensor_HK_TwoCompSys"/>
</dbReference>
<comment type="caution">
    <text evidence="12">The sequence shown here is derived from an EMBL/GenBank/DDBJ whole genome shotgun (WGS) entry which is preliminary data.</text>
</comment>
<dbReference type="PROSITE" id="PS50109">
    <property type="entry name" value="HIS_KIN"/>
    <property type="match status" value="1"/>
</dbReference>
<evidence type="ECO:0000313" key="12">
    <source>
        <dbReference type="EMBL" id="RKE55791.1"/>
    </source>
</evidence>
<feature type="transmembrane region" description="Helical" evidence="10">
    <location>
        <begin position="404"/>
        <end position="427"/>
    </location>
</feature>
<dbReference type="Pfam" id="PF07730">
    <property type="entry name" value="HisKA_3"/>
    <property type="match status" value="1"/>
</dbReference>
<evidence type="ECO:0000256" key="3">
    <source>
        <dbReference type="ARBA" id="ARBA00022553"/>
    </source>
</evidence>
<keyword evidence="13" id="KW-1185">Reference proteome</keyword>
<keyword evidence="5" id="KW-0547">Nucleotide-binding</keyword>
<dbReference type="Gene3D" id="1.20.5.1930">
    <property type="match status" value="1"/>
</dbReference>
<keyword evidence="10" id="KW-1133">Transmembrane helix</keyword>
<dbReference type="SMART" id="SM00387">
    <property type="entry name" value="HATPase_c"/>
    <property type="match status" value="1"/>
</dbReference>
<dbReference type="CDD" id="cd16917">
    <property type="entry name" value="HATPase_UhpB-NarQ-NarX-like"/>
    <property type="match status" value="1"/>
</dbReference>
<sequence length="657" mass="74938">MYHLPLIQTILFCFLESLVCPTWGYGQISEDHFLSKKDTLEQSPAHYSQVELYFQMANKSAKEDPDKAWQYLRRGKEYAGSDAYLNAKAAFYEAQILTHTDPSKAEKTYLQADKLLSPFHSKEALSMRARALNHYIDFRRRKGDYKTVLAVLTKKIIPLAKAAQDRPYLAQSYASVGHLLMEHEQYKKAEQYFEEALEQLKDRPRNGPLQLSIKLGICQNLLRSKQAAKAKLLLEELRSFIPPNTMLSVRFGLNEGMLYNKLSQPELALQTFTRAKALAEKLKQPELVKIVTYYQVRTLNLLKKHQAAQALTSKTFAAPPLIPHNKLVLYQNNADNYFLQKKYDSAYYYLQKLEYLKDSLYHTKVENEISALEIKFKSEENKNKIVALESSNLKSLLDVSQSRFYMGMLGMSTILLAALVLLLYTYLQKNKKEQAQRERVSVATALLQGQEEERKRVARDLHDDLGGTLTAIKMGVLGLVNERNLAIGEDPVNKILGQLNHSANKVRQIANNMMPEMLLKLGLEAALNDLCTYYSSDNLHIDLNYMEIAESISEQDKLTIYRIIQELLTNTVKHAQARHVLIQCSRMEHTFFLVFEDDGIGLNPAKNHKSKGLGLENIKARVAYMNGSIEIVSGGTYKGTIFNIELNLSDEISNRNS</sequence>
<dbReference type="SUPFAM" id="SSF48452">
    <property type="entry name" value="TPR-like"/>
    <property type="match status" value="1"/>
</dbReference>
<keyword evidence="9" id="KW-0802">TPR repeat</keyword>
<keyword evidence="6 12" id="KW-0418">Kinase</keyword>
<dbReference type="Pfam" id="PF02518">
    <property type="entry name" value="HATPase_c"/>
    <property type="match status" value="1"/>
</dbReference>
<keyword evidence="4" id="KW-0808">Transferase</keyword>
<evidence type="ECO:0000256" key="8">
    <source>
        <dbReference type="ARBA" id="ARBA00023012"/>
    </source>
</evidence>
<dbReference type="EC" id="2.7.13.3" evidence="2"/>
<dbReference type="GO" id="GO:0046983">
    <property type="term" value="F:protein dimerization activity"/>
    <property type="evidence" value="ECO:0007669"/>
    <property type="project" value="InterPro"/>
</dbReference>
<evidence type="ECO:0000256" key="5">
    <source>
        <dbReference type="ARBA" id="ARBA00022741"/>
    </source>
</evidence>
<dbReference type="GO" id="GO:0000155">
    <property type="term" value="F:phosphorelay sensor kinase activity"/>
    <property type="evidence" value="ECO:0007669"/>
    <property type="project" value="InterPro"/>
</dbReference>
<keyword evidence="7" id="KW-0067">ATP-binding</keyword>
<keyword evidence="10" id="KW-0472">Membrane</keyword>
<organism evidence="12 13">
    <name type="scientific">Sphingobacterium detergens</name>
    <dbReference type="NCBI Taxonomy" id="1145106"/>
    <lineage>
        <taxon>Bacteria</taxon>
        <taxon>Pseudomonadati</taxon>
        <taxon>Bacteroidota</taxon>
        <taxon>Sphingobacteriia</taxon>
        <taxon>Sphingobacteriales</taxon>
        <taxon>Sphingobacteriaceae</taxon>
        <taxon>Sphingobacterium</taxon>
    </lineage>
</organism>
<protein>
    <recommendedName>
        <fullName evidence="2">histidine kinase</fullName>
        <ecNumber evidence="2">2.7.13.3</ecNumber>
    </recommendedName>
</protein>
<keyword evidence="10" id="KW-0812">Transmembrane</keyword>
<keyword evidence="3" id="KW-0597">Phosphoprotein</keyword>
<dbReference type="SMART" id="SM00028">
    <property type="entry name" value="TPR"/>
    <property type="match status" value="4"/>
</dbReference>
<feature type="domain" description="Histidine kinase" evidence="11">
    <location>
        <begin position="460"/>
        <end position="650"/>
    </location>
</feature>
<dbReference type="Proteomes" id="UP000286246">
    <property type="component" value="Unassembled WGS sequence"/>
</dbReference>
<evidence type="ECO:0000259" key="11">
    <source>
        <dbReference type="PROSITE" id="PS50109"/>
    </source>
</evidence>
<dbReference type="InterPro" id="IPR036890">
    <property type="entry name" value="HATPase_C_sf"/>
</dbReference>
<evidence type="ECO:0000256" key="1">
    <source>
        <dbReference type="ARBA" id="ARBA00000085"/>
    </source>
</evidence>
<evidence type="ECO:0000256" key="10">
    <source>
        <dbReference type="SAM" id="Phobius"/>
    </source>
</evidence>
<dbReference type="PANTHER" id="PTHR24421:SF10">
    <property type="entry name" value="NITRATE_NITRITE SENSOR PROTEIN NARQ"/>
    <property type="match status" value="1"/>
</dbReference>
<dbReference type="InterPro" id="IPR003594">
    <property type="entry name" value="HATPase_dom"/>
</dbReference>